<feature type="region of interest" description="Disordered" evidence="1">
    <location>
        <begin position="1"/>
        <end position="39"/>
    </location>
</feature>
<protein>
    <submittedName>
        <fullName evidence="2">Uncharacterized protein</fullName>
    </submittedName>
</protein>
<accession>A0A147BJA0</accession>
<evidence type="ECO:0000256" key="1">
    <source>
        <dbReference type="SAM" id="MobiDB-lite"/>
    </source>
</evidence>
<evidence type="ECO:0000313" key="2">
    <source>
        <dbReference type="EMBL" id="JAR90804.1"/>
    </source>
</evidence>
<organism evidence="2">
    <name type="scientific">Ixodes ricinus</name>
    <name type="common">Common tick</name>
    <name type="synonym">Acarus ricinus</name>
    <dbReference type="NCBI Taxonomy" id="34613"/>
    <lineage>
        <taxon>Eukaryota</taxon>
        <taxon>Metazoa</taxon>
        <taxon>Ecdysozoa</taxon>
        <taxon>Arthropoda</taxon>
        <taxon>Chelicerata</taxon>
        <taxon>Arachnida</taxon>
        <taxon>Acari</taxon>
        <taxon>Parasitiformes</taxon>
        <taxon>Ixodida</taxon>
        <taxon>Ixodoidea</taxon>
        <taxon>Ixodidae</taxon>
        <taxon>Ixodinae</taxon>
        <taxon>Ixodes</taxon>
    </lineage>
</organism>
<sequence length="85" mass="9504">KQLASTWWQGQSRKRRSSGNMRGTSGTRNPVLRNEDGVPNFGHCLQKGQHGADRTRVLRRQSGKTCNKLQPNTDAAIVSKPVSFR</sequence>
<proteinExistence type="predicted"/>
<feature type="non-terminal residue" evidence="2">
    <location>
        <position position="1"/>
    </location>
</feature>
<reference evidence="2" key="1">
    <citation type="journal article" date="2018" name="PLoS Negl. Trop. Dis.">
        <title>Sialome diversity of ticks revealed by RNAseq of single tick salivary glands.</title>
        <authorList>
            <person name="Perner J."/>
            <person name="Kropackova S."/>
            <person name="Kopacek P."/>
            <person name="Ribeiro J.M."/>
        </authorList>
    </citation>
    <scope>NUCLEOTIDE SEQUENCE</scope>
    <source>
        <strain evidence="2">Siblings of single egg batch collected in Ceske Budejovice</strain>
        <tissue evidence="2">Salivary glands</tissue>
    </source>
</reference>
<feature type="compositionally biased region" description="Polar residues" evidence="1">
    <location>
        <begin position="1"/>
        <end position="11"/>
    </location>
</feature>
<feature type="compositionally biased region" description="Polar residues" evidence="1">
    <location>
        <begin position="18"/>
        <end position="28"/>
    </location>
</feature>
<dbReference type="EMBL" id="GEGO01004600">
    <property type="protein sequence ID" value="JAR90804.1"/>
    <property type="molecule type" value="Transcribed_RNA"/>
</dbReference>
<dbReference type="AlphaFoldDB" id="A0A147BJA0"/>
<name>A0A147BJA0_IXORI</name>